<evidence type="ECO:0000256" key="3">
    <source>
        <dbReference type="ARBA" id="ARBA00023125"/>
    </source>
</evidence>
<feature type="region of interest" description="Disordered" evidence="5">
    <location>
        <begin position="214"/>
        <end position="390"/>
    </location>
</feature>
<evidence type="ECO:0000256" key="5">
    <source>
        <dbReference type="SAM" id="MobiDB-lite"/>
    </source>
</evidence>
<feature type="compositionally biased region" description="Basic residues" evidence="5">
    <location>
        <begin position="281"/>
        <end position="293"/>
    </location>
</feature>
<dbReference type="PROSITE" id="PS51998">
    <property type="entry name" value="DEK_C"/>
    <property type="match status" value="1"/>
</dbReference>
<dbReference type="AlphaFoldDB" id="A0A0P1ADL0"/>
<feature type="domain" description="DEK-C" evidence="6">
    <location>
        <begin position="387"/>
        <end position="441"/>
    </location>
</feature>
<dbReference type="STRING" id="4781.A0A0P1ADL0"/>
<dbReference type="OMA" id="FQQKNMK"/>
<dbReference type="SUPFAM" id="SSF109715">
    <property type="entry name" value="DEK C-terminal domain"/>
    <property type="match status" value="1"/>
</dbReference>
<reference evidence="8" key="1">
    <citation type="submission" date="2014-09" db="EMBL/GenBank/DDBJ databases">
        <authorList>
            <person name="Sharma Rahul"/>
            <person name="Thines Marco"/>
        </authorList>
    </citation>
    <scope>NUCLEOTIDE SEQUENCE [LARGE SCALE GENOMIC DNA]</scope>
</reference>
<dbReference type="PANTHER" id="PTHR13468">
    <property type="entry name" value="DEK PROTEIN"/>
    <property type="match status" value="1"/>
</dbReference>
<evidence type="ECO:0000259" key="6">
    <source>
        <dbReference type="PROSITE" id="PS51998"/>
    </source>
</evidence>
<dbReference type="OrthoDB" id="370884at2759"/>
<dbReference type="Proteomes" id="UP000054928">
    <property type="component" value="Unassembled WGS sequence"/>
</dbReference>
<feature type="compositionally biased region" description="Basic and acidic residues" evidence="5">
    <location>
        <begin position="345"/>
        <end position="390"/>
    </location>
</feature>
<protein>
    <submittedName>
        <fullName evidence="7">Protein dek</fullName>
    </submittedName>
</protein>
<feature type="compositionally biased region" description="Basic residues" evidence="5">
    <location>
        <begin position="221"/>
        <end position="231"/>
    </location>
</feature>
<name>A0A0P1ADL0_PLAHL</name>
<dbReference type="Pfam" id="PF08766">
    <property type="entry name" value="DEK_C"/>
    <property type="match status" value="1"/>
</dbReference>
<dbReference type="PANTHER" id="PTHR13468:SF1">
    <property type="entry name" value="PROTEIN DEK"/>
    <property type="match status" value="1"/>
</dbReference>
<keyword evidence="4" id="KW-0539">Nucleus</keyword>
<proteinExistence type="predicted"/>
<dbReference type="GO" id="GO:0042393">
    <property type="term" value="F:histone binding"/>
    <property type="evidence" value="ECO:0007669"/>
    <property type="project" value="TreeGrafter"/>
</dbReference>
<feature type="compositionally biased region" description="Basic residues" evidence="5">
    <location>
        <begin position="240"/>
        <end position="249"/>
    </location>
</feature>
<evidence type="ECO:0000313" key="8">
    <source>
        <dbReference type="Proteomes" id="UP000054928"/>
    </source>
</evidence>
<evidence type="ECO:0000256" key="2">
    <source>
        <dbReference type="ARBA" id="ARBA00022853"/>
    </source>
</evidence>
<sequence>MFSFCLVAAKMSHKPKAREPAMTIESAQMPESTLTVDSQDDATISSLALSTSLGGRVRKTTQMFTFSQTKSDDPDVFSPPVGKGIKLREIEFIADNIEALGKKQVDMIKQLYNIMYGRRFQQKNVKVIKEHILDFSGIIEQDEKSREQLMAKMSKWKMAFVHEVMDLLAVDRSKKSFEEQGKSHNKETLLDRLADWLYNPQATKFAEKKAAIAAKKEKQKMNKRAKKIKATKKIDSEPAKKKRKTSKKKTVADSDQEKDELEVTESEDEESSSEFEEMKKPTKKRKIVKRPKKSPIVESDGEDDSQDEKMSDATADTDEKQSEDEKQPQSEKQPTSVEPTIAEESIAKKSATESKEPAVDARDSDKSSDKVGKSKGDANEEAKSNTKTLDADLCSKIRDIIAHGNAEELTVKKIVRQLNADLGRDFSAQKKAIKEFIQAEV</sequence>
<dbReference type="GeneID" id="36403990"/>
<keyword evidence="8" id="KW-1185">Reference proteome</keyword>
<dbReference type="RefSeq" id="XP_024575258.1">
    <property type="nucleotide sequence ID" value="XM_024724375.1"/>
</dbReference>
<dbReference type="GO" id="GO:0005634">
    <property type="term" value="C:nucleus"/>
    <property type="evidence" value="ECO:0007669"/>
    <property type="project" value="UniProtKB-SubCell"/>
</dbReference>
<dbReference type="GO" id="GO:0006325">
    <property type="term" value="P:chromatin organization"/>
    <property type="evidence" value="ECO:0007669"/>
    <property type="project" value="UniProtKB-KW"/>
</dbReference>
<dbReference type="EMBL" id="CCYD01000322">
    <property type="protein sequence ID" value="CEG38889.1"/>
    <property type="molecule type" value="Genomic_DNA"/>
</dbReference>
<dbReference type="InterPro" id="IPR014876">
    <property type="entry name" value="DEK_C"/>
</dbReference>
<dbReference type="GO" id="GO:0003677">
    <property type="term" value="F:DNA binding"/>
    <property type="evidence" value="ECO:0007669"/>
    <property type="project" value="UniProtKB-KW"/>
</dbReference>
<keyword evidence="3" id="KW-0238">DNA-binding</keyword>
<comment type="subcellular location">
    <subcellularLocation>
        <location evidence="1">Nucleus</location>
    </subcellularLocation>
</comment>
<keyword evidence="2" id="KW-0156">Chromatin regulator</keyword>
<dbReference type="InterPro" id="IPR044198">
    <property type="entry name" value="DEK"/>
</dbReference>
<evidence type="ECO:0000256" key="4">
    <source>
        <dbReference type="ARBA" id="ARBA00023242"/>
    </source>
</evidence>
<dbReference type="GO" id="GO:2000779">
    <property type="term" value="P:regulation of double-strand break repair"/>
    <property type="evidence" value="ECO:0007669"/>
    <property type="project" value="TreeGrafter"/>
</dbReference>
<organism evidence="7 8">
    <name type="scientific">Plasmopara halstedii</name>
    <name type="common">Downy mildew of sunflower</name>
    <dbReference type="NCBI Taxonomy" id="4781"/>
    <lineage>
        <taxon>Eukaryota</taxon>
        <taxon>Sar</taxon>
        <taxon>Stramenopiles</taxon>
        <taxon>Oomycota</taxon>
        <taxon>Peronosporomycetes</taxon>
        <taxon>Peronosporales</taxon>
        <taxon>Peronosporaceae</taxon>
        <taxon>Plasmopara</taxon>
    </lineage>
</organism>
<dbReference type="Gene3D" id="1.10.10.60">
    <property type="entry name" value="Homeodomain-like"/>
    <property type="match status" value="1"/>
</dbReference>
<feature type="compositionally biased region" description="Basic and acidic residues" evidence="5">
    <location>
        <begin position="307"/>
        <end position="329"/>
    </location>
</feature>
<evidence type="ECO:0000313" key="7">
    <source>
        <dbReference type="EMBL" id="CEG38889.1"/>
    </source>
</evidence>
<accession>A0A0P1ADL0</accession>
<feature type="compositionally biased region" description="Acidic residues" evidence="5">
    <location>
        <begin position="254"/>
        <end position="275"/>
    </location>
</feature>
<evidence type="ECO:0000256" key="1">
    <source>
        <dbReference type="ARBA" id="ARBA00004123"/>
    </source>
</evidence>